<keyword evidence="4" id="KW-1185">Reference proteome</keyword>
<sequence length="492" mass="53870">MKRRKITALLLTLAIAAGTLAGCGGSDGGSDKGDGGKKEGDVVNLKIHVMVPEQKDQAKVMEAVNEYTKEKIGVTVDYVFHGGSYADKIQVIIASGEEYDACFTSNWLNPYNTNVAKGAFVDIKEMLPEVAPDLMESMPESFWTAVTVNGGIYAVPNQQIAARQIGALMPKEFVDASGEKVENLQTLTEMKDYAQYAFDNYSAKVGGVNVQQAADYCGYEHISDYMSAGAIKMGDESAKVVNFYETDEWKAMLKESYDLNSAGLLDGQCAYNPEYGESQRIGKKTSAYFSGTYKPGVEAEESTRAGYDMVFAKSKTEPLITTNSVIATMYGISTTSKHPEETLKYLELVNTDPYVMNLLSYGIEGTHYEKISDNMIKPIENSGYSHGQAWAFGNVFNSYAIEGQPEDVWEQTKALNDSAKISPILGFSFDPDPVKMEIASVSKVVKEYESLTGGELPVEETNAEFVEKLKVAGIDTVLAEMQKQVDAFMEAK</sequence>
<protein>
    <submittedName>
        <fullName evidence="3">Carbohydrate ABC transporter substrate-binding protein (CUT1 family)</fullName>
    </submittedName>
</protein>
<organism evidence="3 4">
    <name type="scientific">Faecalicatena orotica</name>
    <dbReference type="NCBI Taxonomy" id="1544"/>
    <lineage>
        <taxon>Bacteria</taxon>
        <taxon>Bacillati</taxon>
        <taxon>Bacillota</taxon>
        <taxon>Clostridia</taxon>
        <taxon>Lachnospirales</taxon>
        <taxon>Lachnospiraceae</taxon>
        <taxon>Faecalicatena</taxon>
    </lineage>
</organism>
<feature type="chain" id="PRO_5043162227" evidence="1">
    <location>
        <begin position="22"/>
        <end position="492"/>
    </location>
</feature>
<feature type="domain" description="DUF3502" evidence="2">
    <location>
        <begin position="423"/>
        <end position="489"/>
    </location>
</feature>
<reference evidence="3 4" key="1">
    <citation type="submission" date="2018-05" db="EMBL/GenBank/DDBJ databases">
        <title>The Hungate 1000. A catalogue of reference genomes from the rumen microbiome.</title>
        <authorList>
            <person name="Kelly W."/>
        </authorList>
    </citation>
    <scope>NUCLEOTIDE SEQUENCE [LARGE SCALE GENOMIC DNA]</scope>
    <source>
        <strain evidence="3 4">NLAE-zl-C242</strain>
    </source>
</reference>
<feature type="signal peptide" evidence="1">
    <location>
        <begin position="1"/>
        <end position="21"/>
    </location>
</feature>
<dbReference type="Gene3D" id="3.40.190.10">
    <property type="entry name" value="Periplasmic binding protein-like II"/>
    <property type="match status" value="2"/>
</dbReference>
<gene>
    <name evidence="3" type="ORF">A8806_110248</name>
</gene>
<dbReference type="SUPFAM" id="SSF53850">
    <property type="entry name" value="Periplasmic binding protein-like II"/>
    <property type="match status" value="1"/>
</dbReference>
<dbReference type="PANTHER" id="PTHR43649:SF17">
    <property type="entry name" value="ABC TRANSPORTER SOLUTE BINDING PROTEIN-SUGAR TRANSPORT"/>
    <property type="match status" value="1"/>
</dbReference>
<dbReference type="PANTHER" id="PTHR43649">
    <property type="entry name" value="ARABINOSE-BINDING PROTEIN-RELATED"/>
    <property type="match status" value="1"/>
</dbReference>
<dbReference type="InterPro" id="IPR050490">
    <property type="entry name" value="Bact_solute-bd_prot1"/>
</dbReference>
<dbReference type="Proteomes" id="UP000245845">
    <property type="component" value="Unassembled WGS sequence"/>
</dbReference>
<dbReference type="Pfam" id="PF12010">
    <property type="entry name" value="DUF3502"/>
    <property type="match status" value="1"/>
</dbReference>
<keyword evidence="1" id="KW-0732">Signal</keyword>
<dbReference type="RefSeq" id="WP_181368761.1">
    <property type="nucleotide sequence ID" value="NZ_BAAACK010000029.1"/>
</dbReference>
<dbReference type="InterPro" id="IPR022627">
    <property type="entry name" value="DUF3502"/>
</dbReference>
<dbReference type="InterPro" id="IPR006059">
    <property type="entry name" value="SBP"/>
</dbReference>
<proteinExistence type="predicted"/>
<dbReference type="AlphaFoldDB" id="A0A2Y9BMH6"/>
<evidence type="ECO:0000313" key="3">
    <source>
        <dbReference type="EMBL" id="PWJ28064.1"/>
    </source>
</evidence>
<name>A0A2Y9BMH6_9FIRM</name>
<dbReference type="Pfam" id="PF01547">
    <property type="entry name" value="SBP_bac_1"/>
    <property type="match status" value="1"/>
</dbReference>
<evidence type="ECO:0000313" key="4">
    <source>
        <dbReference type="Proteomes" id="UP000245845"/>
    </source>
</evidence>
<dbReference type="EMBL" id="QGDL01000010">
    <property type="protein sequence ID" value="PWJ28064.1"/>
    <property type="molecule type" value="Genomic_DNA"/>
</dbReference>
<comment type="caution">
    <text evidence="3">The sequence shown here is derived from an EMBL/GenBank/DDBJ whole genome shotgun (WGS) entry which is preliminary data.</text>
</comment>
<dbReference type="PROSITE" id="PS51257">
    <property type="entry name" value="PROKAR_LIPOPROTEIN"/>
    <property type="match status" value="1"/>
</dbReference>
<evidence type="ECO:0000256" key="1">
    <source>
        <dbReference type="SAM" id="SignalP"/>
    </source>
</evidence>
<evidence type="ECO:0000259" key="2">
    <source>
        <dbReference type="Pfam" id="PF12010"/>
    </source>
</evidence>
<accession>A0A2Y9BMH6</accession>